<gene>
    <name evidence="2" type="ORF">VNO78_15616</name>
</gene>
<evidence type="ECO:0000313" key="2">
    <source>
        <dbReference type="EMBL" id="KAK7395074.1"/>
    </source>
</evidence>
<proteinExistence type="predicted"/>
<organism evidence="2 3">
    <name type="scientific">Psophocarpus tetragonolobus</name>
    <name type="common">Winged bean</name>
    <name type="synonym">Dolichos tetragonolobus</name>
    <dbReference type="NCBI Taxonomy" id="3891"/>
    <lineage>
        <taxon>Eukaryota</taxon>
        <taxon>Viridiplantae</taxon>
        <taxon>Streptophyta</taxon>
        <taxon>Embryophyta</taxon>
        <taxon>Tracheophyta</taxon>
        <taxon>Spermatophyta</taxon>
        <taxon>Magnoliopsida</taxon>
        <taxon>eudicotyledons</taxon>
        <taxon>Gunneridae</taxon>
        <taxon>Pentapetalae</taxon>
        <taxon>rosids</taxon>
        <taxon>fabids</taxon>
        <taxon>Fabales</taxon>
        <taxon>Fabaceae</taxon>
        <taxon>Papilionoideae</taxon>
        <taxon>50 kb inversion clade</taxon>
        <taxon>NPAAA clade</taxon>
        <taxon>indigoferoid/millettioid clade</taxon>
        <taxon>Phaseoleae</taxon>
        <taxon>Psophocarpus</taxon>
    </lineage>
</organism>
<dbReference type="GO" id="GO:0051983">
    <property type="term" value="P:regulation of chromosome segregation"/>
    <property type="evidence" value="ECO:0007669"/>
    <property type="project" value="InterPro"/>
</dbReference>
<reference evidence="2 3" key="1">
    <citation type="submission" date="2024-01" db="EMBL/GenBank/DDBJ databases">
        <title>The genomes of 5 underutilized Papilionoideae crops provide insights into root nodulation and disease resistanc.</title>
        <authorList>
            <person name="Jiang F."/>
        </authorList>
    </citation>
    <scope>NUCLEOTIDE SEQUENCE [LARGE SCALE GENOMIC DNA]</scope>
    <source>
        <strain evidence="2">DUOXIRENSHENG_FW03</strain>
        <tissue evidence="2">Leaves</tissue>
    </source>
</reference>
<dbReference type="Proteomes" id="UP001386955">
    <property type="component" value="Unassembled WGS sequence"/>
</dbReference>
<keyword evidence="3" id="KW-1185">Reference proteome</keyword>
<dbReference type="AlphaFoldDB" id="A0AAN9SGD7"/>
<dbReference type="InterPro" id="IPR044951">
    <property type="entry name" value="SPC24-like"/>
</dbReference>
<protein>
    <submittedName>
        <fullName evidence="2">Uncharacterized protein</fullName>
    </submittedName>
</protein>
<dbReference type="EMBL" id="JAYMYS010000004">
    <property type="protein sequence ID" value="KAK7395074.1"/>
    <property type="molecule type" value="Genomic_DNA"/>
</dbReference>
<sequence length="100" mass="11618">MDVEKVMSYSDDLVKVLQKAGDLDNISDRLEQYHSLSSSCHFDLNHLRSFLQDYQKKLDACKQKIEEARSETAADAELDLLSSQLEEELQKEQLLKEELR</sequence>
<dbReference type="PANTHER" id="PTHR35730:SF2">
    <property type="entry name" value="KINETOCHORE PROTEIN SPC24 HOMOLOG-RELATED"/>
    <property type="match status" value="1"/>
</dbReference>
<evidence type="ECO:0000313" key="3">
    <source>
        <dbReference type="Proteomes" id="UP001386955"/>
    </source>
</evidence>
<accession>A0AAN9SGD7</accession>
<comment type="caution">
    <text evidence="2">The sequence shown here is derived from an EMBL/GenBank/DDBJ whole genome shotgun (WGS) entry which is preliminary data.</text>
</comment>
<feature type="coiled-coil region" evidence="1">
    <location>
        <begin position="51"/>
        <end position="98"/>
    </location>
</feature>
<evidence type="ECO:0000256" key="1">
    <source>
        <dbReference type="SAM" id="Coils"/>
    </source>
</evidence>
<keyword evidence="1" id="KW-0175">Coiled coil</keyword>
<name>A0AAN9SGD7_PSOTE</name>
<dbReference type="PANTHER" id="PTHR35730">
    <property type="entry name" value="KINETOCHORE PROTEIN SPC24 HOMOLOG-RELATED"/>
    <property type="match status" value="1"/>
</dbReference>